<dbReference type="GO" id="GO:0000701">
    <property type="term" value="F:purine-specific mismatch base pair DNA N-glycosylase activity"/>
    <property type="evidence" value="ECO:0007669"/>
    <property type="project" value="UniProtKB-EC"/>
</dbReference>
<keyword evidence="11" id="KW-0234">DNA repair</keyword>
<dbReference type="Gene3D" id="3.90.79.10">
    <property type="entry name" value="Nucleoside Triphosphate Pyrophosphohydrolase"/>
    <property type="match status" value="1"/>
</dbReference>
<dbReference type="SUPFAM" id="SSF55811">
    <property type="entry name" value="Nudix"/>
    <property type="match status" value="1"/>
</dbReference>
<feature type="domain" description="Nudix hydrolase" evidence="14">
    <location>
        <begin position="241"/>
        <end position="367"/>
    </location>
</feature>
<evidence type="ECO:0000256" key="11">
    <source>
        <dbReference type="ARBA" id="ARBA00023204"/>
    </source>
</evidence>
<name>A0ABW4ZU89_9BACL</name>
<keyword evidence="16" id="KW-1185">Reference proteome</keyword>
<dbReference type="InterPro" id="IPR011257">
    <property type="entry name" value="DNA_glycosylase"/>
</dbReference>
<dbReference type="InterPro" id="IPR000086">
    <property type="entry name" value="NUDIX_hydrolase_dom"/>
</dbReference>
<dbReference type="EC" id="3.2.2.31" evidence="3 13"/>
<dbReference type="PROSITE" id="PS01155">
    <property type="entry name" value="ENDONUCLEASE_III_2"/>
    <property type="match status" value="1"/>
</dbReference>
<dbReference type="CDD" id="cd00056">
    <property type="entry name" value="ENDO3c"/>
    <property type="match status" value="1"/>
</dbReference>
<comment type="catalytic activity">
    <reaction evidence="1 13">
        <text>Hydrolyzes free adenine bases from 7,8-dihydro-8-oxoguanine:adenine mismatched double-stranded DNA, leaving an apurinic site.</text>
        <dbReference type="EC" id="3.2.2.31"/>
    </reaction>
</comment>
<evidence type="ECO:0000256" key="7">
    <source>
        <dbReference type="ARBA" id="ARBA00022763"/>
    </source>
</evidence>
<evidence type="ECO:0000313" key="15">
    <source>
        <dbReference type="EMBL" id="MFD2169577.1"/>
    </source>
</evidence>
<accession>A0ABW4ZU89</accession>
<evidence type="ECO:0000256" key="1">
    <source>
        <dbReference type="ARBA" id="ARBA00000843"/>
    </source>
</evidence>
<dbReference type="InterPro" id="IPR004036">
    <property type="entry name" value="Endonuclease-III-like_CS2"/>
</dbReference>
<dbReference type="PANTHER" id="PTHR42944:SF1">
    <property type="entry name" value="ADENINE DNA GLYCOSYLASE"/>
    <property type="match status" value="1"/>
</dbReference>
<reference evidence="16" key="1">
    <citation type="journal article" date="2019" name="Int. J. Syst. Evol. Microbiol.">
        <title>The Global Catalogue of Microorganisms (GCM) 10K type strain sequencing project: providing services to taxonomists for standard genome sequencing and annotation.</title>
        <authorList>
            <consortium name="The Broad Institute Genomics Platform"/>
            <consortium name="The Broad Institute Genome Sequencing Center for Infectious Disease"/>
            <person name="Wu L."/>
            <person name="Ma J."/>
        </authorList>
    </citation>
    <scope>NUCLEOTIDE SEQUENCE [LARGE SCALE GENOMIC DNA]</scope>
    <source>
        <strain evidence="16">CGMCC 1.13574</strain>
    </source>
</reference>
<evidence type="ECO:0000256" key="9">
    <source>
        <dbReference type="ARBA" id="ARBA00023004"/>
    </source>
</evidence>
<dbReference type="Gene3D" id="1.10.1670.10">
    <property type="entry name" value="Helix-hairpin-Helix base-excision DNA repair enzymes (C-terminal)"/>
    <property type="match status" value="1"/>
</dbReference>
<keyword evidence="12 13" id="KW-0326">Glycosidase</keyword>
<dbReference type="InterPro" id="IPR004035">
    <property type="entry name" value="Endouclease-III_FeS-bd_BS"/>
</dbReference>
<protein>
    <recommendedName>
        <fullName evidence="4 13">Adenine DNA glycosylase</fullName>
        <ecNumber evidence="3 13">3.2.2.31</ecNumber>
    </recommendedName>
</protein>
<dbReference type="NCBIfam" id="TIGR01084">
    <property type="entry name" value="mutY"/>
    <property type="match status" value="1"/>
</dbReference>
<dbReference type="Proteomes" id="UP001597343">
    <property type="component" value="Unassembled WGS sequence"/>
</dbReference>
<gene>
    <name evidence="15" type="primary">mutY</name>
    <name evidence="15" type="ORF">ACFSOY_06175</name>
</gene>
<organism evidence="15 16">
    <name type="scientific">Tumebacillus lipolyticus</name>
    <dbReference type="NCBI Taxonomy" id="1280370"/>
    <lineage>
        <taxon>Bacteria</taxon>
        <taxon>Bacillati</taxon>
        <taxon>Bacillota</taxon>
        <taxon>Bacilli</taxon>
        <taxon>Bacillales</taxon>
        <taxon>Alicyclobacillaceae</taxon>
        <taxon>Tumebacillus</taxon>
    </lineage>
</organism>
<dbReference type="PROSITE" id="PS00764">
    <property type="entry name" value="ENDONUCLEASE_III_1"/>
    <property type="match status" value="1"/>
</dbReference>
<evidence type="ECO:0000256" key="8">
    <source>
        <dbReference type="ARBA" id="ARBA00022801"/>
    </source>
</evidence>
<dbReference type="Pfam" id="PF14815">
    <property type="entry name" value="NUDIX_4"/>
    <property type="match status" value="1"/>
</dbReference>
<dbReference type="Gene3D" id="1.10.340.30">
    <property type="entry name" value="Hypothetical protein, domain 2"/>
    <property type="match status" value="1"/>
</dbReference>
<dbReference type="SMART" id="SM00478">
    <property type="entry name" value="ENDO3c"/>
    <property type="match status" value="1"/>
</dbReference>
<dbReference type="CDD" id="cd03431">
    <property type="entry name" value="NUDIX_DNA_Glycosylase_C-MutY"/>
    <property type="match status" value="1"/>
</dbReference>
<keyword evidence="7 13" id="KW-0227">DNA damage</keyword>
<evidence type="ECO:0000256" key="2">
    <source>
        <dbReference type="ARBA" id="ARBA00008343"/>
    </source>
</evidence>
<dbReference type="Pfam" id="PF00730">
    <property type="entry name" value="HhH-GPD"/>
    <property type="match status" value="1"/>
</dbReference>
<proteinExistence type="inferred from homology"/>
<keyword evidence="9 13" id="KW-0408">Iron</keyword>
<dbReference type="SUPFAM" id="SSF48150">
    <property type="entry name" value="DNA-glycosylase"/>
    <property type="match status" value="1"/>
</dbReference>
<keyword evidence="8 15" id="KW-0378">Hydrolase</keyword>
<comment type="cofactor">
    <cofactor evidence="13">
        <name>[4Fe-4S] cluster</name>
        <dbReference type="ChEBI" id="CHEBI:49883"/>
    </cofactor>
    <text evidence="13">Binds 1 [4Fe-4S] cluster.</text>
</comment>
<dbReference type="InterPro" id="IPR023170">
    <property type="entry name" value="HhH_base_excis_C"/>
</dbReference>
<sequence>MREETRRSKVDVDRKTAQAVGAGILHWYEEVKRDLPWRRTRDPYKIWVSEVMLQQTRVETVIPYWNRFIELFPTIEQLAEAPEPNVLKAWEGLGYYSRVRNLQKGAQVVRDKFGGRVPDTLDEISTLPGVGPYTAGAILSIAYDVDVPAVDGNVFRVLSRIFLIEEDIMKPKTRRTFESLAEFLIPPGRAASFNQGLMELGATICIPKNPRCHACPVQAKCRAQEEGIQEQLPIKEKKKPPRPVDMTAALLRDGDRVLIRRRPESGLLAGMWEFPGGERLDGMTLEESLTAHLRDAFGVQANPSSLFAQVQHTFSHLQWDMRVYECALTAGQVREQEDVKWVAISDLSTYTFPVAHGKVVKELSGLV</sequence>
<dbReference type="InterPro" id="IPR003265">
    <property type="entry name" value="HhH-GPD_domain"/>
</dbReference>
<evidence type="ECO:0000256" key="5">
    <source>
        <dbReference type="ARBA" id="ARBA00022485"/>
    </source>
</evidence>
<evidence type="ECO:0000256" key="6">
    <source>
        <dbReference type="ARBA" id="ARBA00022723"/>
    </source>
</evidence>
<comment type="function">
    <text evidence="13">Adenine glycosylase active on G-A mispairs.</text>
</comment>
<evidence type="ECO:0000313" key="16">
    <source>
        <dbReference type="Proteomes" id="UP001597343"/>
    </source>
</evidence>
<dbReference type="InterPro" id="IPR005760">
    <property type="entry name" value="A/G_AdeGlyc_MutY"/>
</dbReference>
<dbReference type="EMBL" id="JBHUIO010000005">
    <property type="protein sequence ID" value="MFD2169577.1"/>
    <property type="molecule type" value="Genomic_DNA"/>
</dbReference>
<dbReference type="PROSITE" id="PS51462">
    <property type="entry name" value="NUDIX"/>
    <property type="match status" value="1"/>
</dbReference>
<dbReference type="InterPro" id="IPR015797">
    <property type="entry name" value="NUDIX_hydrolase-like_dom_sf"/>
</dbReference>
<dbReference type="PANTHER" id="PTHR42944">
    <property type="entry name" value="ADENINE DNA GLYCOSYLASE"/>
    <property type="match status" value="1"/>
</dbReference>
<dbReference type="InterPro" id="IPR000445">
    <property type="entry name" value="HhH_motif"/>
</dbReference>
<keyword evidence="10" id="KW-0411">Iron-sulfur</keyword>
<dbReference type="InterPro" id="IPR044298">
    <property type="entry name" value="MIG/MutY"/>
</dbReference>
<dbReference type="Pfam" id="PF00633">
    <property type="entry name" value="HHH"/>
    <property type="match status" value="1"/>
</dbReference>
<comment type="caution">
    <text evidence="15">The sequence shown here is derived from an EMBL/GenBank/DDBJ whole genome shotgun (WGS) entry which is preliminary data.</text>
</comment>
<evidence type="ECO:0000259" key="14">
    <source>
        <dbReference type="PROSITE" id="PS51462"/>
    </source>
</evidence>
<evidence type="ECO:0000256" key="4">
    <source>
        <dbReference type="ARBA" id="ARBA00022023"/>
    </source>
</evidence>
<keyword evidence="5" id="KW-0004">4Fe-4S</keyword>
<evidence type="ECO:0000256" key="12">
    <source>
        <dbReference type="ARBA" id="ARBA00023295"/>
    </source>
</evidence>
<evidence type="ECO:0000256" key="13">
    <source>
        <dbReference type="RuleBase" id="RU365096"/>
    </source>
</evidence>
<comment type="similarity">
    <text evidence="2 13">Belongs to the Nth/MutY family.</text>
</comment>
<evidence type="ECO:0000256" key="3">
    <source>
        <dbReference type="ARBA" id="ARBA00012045"/>
    </source>
</evidence>
<dbReference type="InterPro" id="IPR029119">
    <property type="entry name" value="MutY_C"/>
</dbReference>
<dbReference type="RefSeq" id="WP_386044839.1">
    <property type="nucleotide sequence ID" value="NZ_JBHUIO010000005.1"/>
</dbReference>
<keyword evidence="6" id="KW-0479">Metal-binding</keyword>
<evidence type="ECO:0000256" key="10">
    <source>
        <dbReference type="ARBA" id="ARBA00023014"/>
    </source>
</evidence>